<comment type="subcellular location">
    <subcellularLocation>
        <location evidence="1">Membrane</location>
        <topology evidence="1">Multi-pass membrane protein</topology>
    </subcellularLocation>
</comment>
<feature type="compositionally biased region" description="Polar residues" evidence="3">
    <location>
        <begin position="13"/>
        <end position="25"/>
    </location>
</feature>
<evidence type="ECO:0000313" key="7">
    <source>
        <dbReference type="Proteomes" id="UP000054383"/>
    </source>
</evidence>
<dbReference type="InterPro" id="IPR020846">
    <property type="entry name" value="MFS_dom"/>
</dbReference>
<keyword evidence="4" id="KW-0812">Transmembrane</keyword>
<dbReference type="Gene3D" id="1.20.1250.20">
    <property type="entry name" value="MFS general substrate transporter like domains"/>
    <property type="match status" value="2"/>
</dbReference>
<organism evidence="6 7">
    <name type="scientific">Talaromyces islandicus</name>
    <name type="common">Penicillium islandicum</name>
    <dbReference type="NCBI Taxonomy" id="28573"/>
    <lineage>
        <taxon>Eukaryota</taxon>
        <taxon>Fungi</taxon>
        <taxon>Dikarya</taxon>
        <taxon>Ascomycota</taxon>
        <taxon>Pezizomycotina</taxon>
        <taxon>Eurotiomycetes</taxon>
        <taxon>Eurotiomycetidae</taxon>
        <taxon>Eurotiales</taxon>
        <taxon>Trichocomaceae</taxon>
        <taxon>Talaromyces</taxon>
        <taxon>Talaromyces sect. Islandici</taxon>
    </lineage>
</organism>
<feature type="transmembrane region" description="Helical" evidence="4">
    <location>
        <begin position="344"/>
        <end position="363"/>
    </location>
</feature>
<feature type="transmembrane region" description="Helical" evidence="4">
    <location>
        <begin position="315"/>
        <end position="332"/>
    </location>
</feature>
<feature type="transmembrane region" description="Helical" evidence="4">
    <location>
        <begin position="147"/>
        <end position="164"/>
    </location>
</feature>
<name>A0A0U1M7P7_TALIS</name>
<feature type="domain" description="Major facilitator superfamily (MFS) profile" evidence="5">
    <location>
        <begin position="278"/>
        <end position="468"/>
    </location>
</feature>
<dbReference type="CDD" id="cd17352">
    <property type="entry name" value="MFS_MCT_SLC16"/>
    <property type="match status" value="1"/>
</dbReference>
<feature type="region of interest" description="Disordered" evidence="3">
    <location>
        <begin position="1"/>
        <end position="26"/>
    </location>
</feature>
<feature type="transmembrane region" description="Helical" evidence="4">
    <location>
        <begin position="203"/>
        <end position="224"/>
    </location>
</feature>
<dbReference type="Proteomes" id="UP000054383">
    <property type="component" value="Unassembled WGS sequence"/>
</dbReference>
<dbReference type="Pfam" id="PF07690">
    <property type="entry name" value="MFS_1"/>
    <property type="match status" value="1"/>
</dbReference>
<dbReference type="PANTHER" id="PTHR11360:SF177">
    <property type="entry name" value="RIBOFLAVIN TRANSPORTER MCH5"/>
    <property type="match status" value="1"/>
</dbReference>
<feature type="transmembrane region" description="Helical" evidence="4">
    <location>
        <begin position="279"/>
        <end position="303"/>
    </location>
</feature>
<feature type="transmembrane region" description="Helical" evidence="4">
    <location>
        <begin position="403"/>
        <end position="423"/>
    </location>
</feature>
<dbReference type="InterPro" id="IPR011701">
    <property type="entry name" value="MFS"/>
</dbReference>
<proteinExistence type="inferred from homology"/>
<reference evidence="6 7" key="1">
    <citation type="submission" date="2015-04" db="EMBL/GenBank/DDBJ databases">
        <authorList>
            <person name="Syromyatnikov M.Y."/>
            <person name="Popov V.N."/>
        </authorList>
    </citation>
    <scope>NUCLEOTIDE SEQUENCE [LARGE SCALE GENOMIC DNA]</scope>
    <source>
        <strain evidence="6">WF-38-12</strain>
    </source>
</reference>
<feature type="transmembrane region" description="Helical" evidence="4">
    <location>
        <begin position="78"/>
        <end position="105"/>
    </location>
</feature>
<protein>
    <submittedName>
        <fullName evidence="6">Putative transporter MCH4</fullName>
    </submittedName>
</protein>
<evidence type="ECO:0000256" key="4">
    <source>
        <dbReference type="SAM" id="Phobius"/>
    </source>
</evidence>
<evidence type="ECO:0000259" key="5">
    <source>
        <dbReference type="PROSITE" id="PS50850"/>
    </source>
</evidence>
<dbReference type="InterPro" id="IPR050327">
    <property type="entry name" value="Proton-linked_MCT"/>
</dbReference>
<comment type="similarity">
    <text evidence="2">Belongs to the major facilitator superfamily. Monocarboxylate porter (TC 2.A.1.13) family.</text>
</comment>
<dbReference type="PANTHER" id="PTHR11360">
    <property type="entry name" value="MONOCARBOXYLATE TRANSPORTER"/>
    <property type="match status" value="1"/>
</dbReference>
<dbReference type="InterPro" id="IPR036259">
    <property type="entry name" value="MFS_trans_sf"/>
</dbReference>
<feature type="transmembrane region" description="Helical" evidence="4">
    <location>
        <begin position="369"/>
        <end position="391"/>
    </location>
</feature>
<keyword evidence="7" id="KW-1185">Reference proteome</keyword>
<keyword evidence="4" id="KW-1133">Transmembrane helix</keyword>
<dbReference type="GO" id="GO:0022857">
    <property type="term" value="F:transmembrane transporter activity"/>
    <property type="evidence" value="ECO:0007669"/>
    <property type="project" value="InterPro"/>
</dbReference>
<dbReference type="SUPFAM" id="SSF103473">
    <property type="entry name" value="MFS general substrate transporter"/>
    <property type="match status" value="1"/>
</dbReference>
<evidence type="ECO:0000313" key="6">
    <source>
        <dbReference type="EMBL" id="CRG91597.1"/>
    </source>
</evidence>
<feature type="transmembrane region" description="Helical" evidence="4">
    <location>
        <begin position="435"/>
        <end position="457"/>
    </location>
</feature>
<evidence type="ECO:0000256" key="3">
    <source>
        <dbReference type="SAM" id="MobiDB-lite"/>
    </source>
</evidence>
<evidence type="ECO:0000256" key="1">
    <source>
        <dbReference type="ARBA" id="ARBA00004141"/>
    </source>
</evidence>
<dbReference type="EMBL" id="CVMT01000010">
    <property type="protein sequence ID" value="CRG91597.1"/>
    <property type="molecule type" value="Genomic_DNA"/>
</dbReference>
<feature type="transmembrane region" description="Helical" evidence="4">
    <location>
        <begin position="170"/>
        <end position="191"/>
    </location>
</feature>
<gene>
    <name evidence="6" type="ORF">PISL3812_08647</name>
</gene>
<sequence length="468" mass="51237">MESEHAALRNHTPHTATEGNASPAGNATDIERNELFVELTNIQRHDRSIRLHNTPDSPMELLSSDTTETFPDGGLRSWLVVLGSFLLLMGSYGLMNSIGVIQSYLETHQLAAYSTTAVGWIFSVFIFVALLLGVFIGPLFDSHGPKMLVYAGSAITVLSLFLFAECTKYWHFFLCFGILGGTGAALVSTVAMSCVPHWFHVRAGMAIGTALAGAGLGGVVFPFLMRACFANVGFKWTIRILAFVIGVICAVGSFMVRTRLPKSLSKAVVNLRCFKDMRFTWLSAGAWFLEFEFFSLMGLYPTFVISQGFSADTSVYLLVVLNISSLFGRLIAGRIGDTYGRLNTLMFIVSVAILFIFSILYPFGHSLPALYVFSSLYGLASGSFISLAPVCIRQISDTKEIGLRFGTCYALVSFATLISIPIAGEMLGKAGPKALVVWLGGILVLTLGILLMARWTCLEYQWKWRMKV</sequence>
<dbReference type="AlphaFoldDB" id="A0A0U1M7P7"/>
<dbReference type="PROSITE" id="PS50850">
    <property type="entry name" value="MFS"/>
    <property type="match status" value="1"/>
</dbReference>
<dbReference type="GO" id="GO:0016020">
    <property type="term" value="C:membrane"/>
    <property type="evidence" value="ECO:0007669"/>
    <property type="project" value="UniProtKB-SubCell"/>
</dbReference>
<feature type="transmembrane region" description="Helical" evidence="4">
    <location>
        <begin position="236"/>
        <end position="258"/>
    </location>
</feature>
<accession>A0A0U1M7P7</accession>
<feature type="transmembrane region" description="Helical" evidence="4">
    <location>
        <begin position="117"/>
        <end position="140"/>
    </location>
</feature>
<keyword evidence="4" id="KW-0472">Membrane</keyword>
<evidence type="ECO:0000256" key="2">
    <source>
        <dbReference type="ARBA" id="ARBA00006727"/>
    </source>
</evidence>
<dbReference type="OrthoDB" id="410267at2759"/>
<dbReference type="OMA" id="LYWHFVL"/>